<dbReference type="Proteomes" id="UP000244855">
    <property type="component" value="Unassembled WGS sequence"/>
</dbReference>
<protein>
    <submittedName>
        <fullName evidence="2">Uncharacterized protein</fullName>
    </submittedName>
</protein>
<evidence type="ECO:0000313" key="3">
    <source>
        <dbReference type="Proteomes" id="UP000244855"/>
    </source>
</evidence>
<feature type="transmembrane region" description="Helical" evidence="1">
    <location>
        <begin position="40"/>
        <end position="60"/>
    </location>
</feature>
<proteinExistence type="predicted"/>
<keyword evidence="1" id="KW-1133">Transmembrane helix</keyword>
<accession>A0A2V1DI33</accession>
<keyword evidence="1" id="KW-0812">Transmembrane</keyword>
<keyword evidence="3" id="KW-1185">Reference proteome</keyword>
<keyword evidence="1" id="KW-0472">Membrane</keyword>
<reference evidence="2 3" key="1">
    <citation type="journal article" date="2018" name="Sci. Rep.">
        <title>Comparative genomics provides insights into the lifestyle and reveals functional heterogeneity of dark septate endophytic fungi.</title>
        <authorList>
            <person name="Knapp D.G."/>
            <person name="Nemeth J.B."/>
            <person name="Barry K."/>
            <person name="Hainaut M."/>
            <person name="Henrissat B."/>
            <person name="Johnson J."/>
            <person name="Kuo A."/>
            <person name="Lim J.H.P."/>
            <person name="Lipzen A."/>
            <person name="Nolan M."/>
            <person name="Ohm R.A."/>
            <person name="Tamas L."/>
            <person name="Grigoriev I.V."/>
            <person name="Spatafora J.W."/>
            <person name="Nagy L.G."/>
            <person name="Kovacs G.M."/>
        </authorList>
    </citation>
    <scope>NUCLEOTIDE SEQUENCE [LARGE SCALE GENOMIC DNA]</scope>
    <source>
        <strain evidence="2 3">DSE2036</strain>
    </source>
</reference>
<organism evidence="2 3">
    <name type="scientific">Periconia macrospinosa</name>
    <dbReference type="NCBI Taxonomy" id="97972"/>
    <lineage>
        <taxon>Eukaryota</taxon>
        <taxon>Fungi</taxon>
        <taxon>Dikarya</taxon>
        <taxon>Ascomycota</taxon>
        <taxon>Pezizomycotina</taxon>
        <taxon>Dothideomycetes</taxon>
        <taxon>Pleosporomycetidae</taxon>
        <taxon>Pleosporales</taxon>
        <taxon>Massarineae</taxon>
        <taxon>Periconiaceae</taxon>
        <taxon>Periconia</taxon>
    </lineage>
</organism>
<evidence type="ECO:0000313" key="2">
    <source>
        <dbReference type="EMBL" id="PVH97832.1"/>
    </source>
</evidence>
<dbReference type="AlphaFoldDB" id="A0A2V1DI33"/>
<name>A0A2V1DI33_9PLEO</name>
<evidence type="ECO:0000256" key="1">
    <source>
        <dbReference type="SAM" id="Phobius"/>
    </source>
</evidence>
<gene>
    <name evidence="2" type="ORF">DM02DRAFT_616217</name>
</gene>
<dbReference type="EMBL" id="KZ805427">
    <property type="protein sequence ID" value="PVH97832.1"/>
    <property type="molecule type" value="Genomic_DNA"/>
</dbReference>
<sequence length="62" mass="6838">MQLLGRQGLRGQWVLRRTPCGWVDAERSERQRERFPHGSVAGLVGFAGWIGVAGLVGFAGRM</sequence>